<sequence>MAAQNIEIVVHRGANALAPENTIASTDSALKYGATWIELDIRKSKDGVLFNLHDETLDRTTNGKGRLADMLAKDVGKLDASSWFSLLYQGEPVPTIAYMLDYLKGKAKVFFDVKRGTPIPALIHLVREKGFADNSFFWFADEGMLREFITLAPEMKIKVNAGDIDRLKYWQAICKPSFVEIAPEKITDKFRKYCHKHGIKVMAACQEDDTSQFQLVIDKQADMVNLDRPEVFQPLLTKKQNAGY</sequence>
<dbReference type="GO" id="GO:0008081">
    <property type="term" value="F:phosphoric diester hydrolase activity"/>
    <property type="evidence" value="ECO:0007669"/>
    <property type="project" value="InterPro"/>
</dbReference>
<dbReference type="RefSeq" id="WP_139261393.1">
    <property type="nucleotide sequence ID" value="NZ_FRBD01000004.1"/>
</dbReference>
<dbReference type="InterPro" id="IPR017946">
    <property type="entry name" value="PLC-like_Pdiesterase_TIM-brl"/>
</dbReference>
<organism evidence="2 3">
    <name type="scientific">Xylanibacter ruminicola</name>
    <name type="common">Prevotella ruminicola</name>
    <dbReference type="NCBI Taxonomy" id="839"/>
    <lineage>
        <taxon>Bacteria</taxon>
        <taxon>Pseudomonadati</taxon>
        <taxon>Bacteroidota</taxon>
        <taxon>Bacteroidia</taxon>
        <taxon>Bacteroidales</taxon>
        <taxon>Prevotellaceae</taxon>
        <taxon>Xylanibacter</taxon>
    </lineage>
</organism>
<dbReference type="SUPFAM" id="SSF51695">
    <property type="entry name" value="PLC-like phosphodiesterases"/>
    <property type="match status" value="1"/>
</dbReference>
<dbReference type="CDD" id="cd08566">
    <property type="entry name" value="GDPD_AtGDE_like"/>
    <property type="match status" value="1"/>
</dbReference>
<dbReference type="InterPro" id="IPR030395">
    <property type="entry name" value="GP_PDE_dom"/>
</dbReference>
<dbReference type="Proteomes" id="UP000184130">
    <property type="component" value="Unassembled WGS sequence"/>
</dbReference>
<reference evidence="2 3" key="1">
    <citation type="submission" date="2016-11" db="EMBL/GenBank/DDBJ databases">
        <authorList>
            <person name="Jaros S."/>
            <person name="Januszkiewicz K."/>
            <person name="Wedrychowicz H."/>
        </authorList>
    </citation>
    <scope>NUCLEOTIDE SEQUENCE [LARGE SCALE GENOMIC DNA]</scope>
    <source>
        <strain evidence="2 3">KHT3</strain>
    </source>
</reference>
<accession>A0A1M6SZY4</accession>
<name>A0A1M6SZY4_XYLRU</name>
<protein>
    <submittedName>
        <fullName evidence="2">Glycerophosphoryl diester phosphodiesterase</fullName>
    </submittedName>
</protein>
<dbReference type="Pfam" id="PF03009">
    <property type="entry name" value="GDPD"/>
    <property type="match status" value="1"/>
</dbReference>
<evidence type="ECO:0000259" key="1">
    <source>
        <dbReference type="PROSITE" id="PS51704"/>
    </source>
</evidence>
<dbReference type="GO" id="GO:0006629">
    <property type="term" value="P:lipid metabolic process"/>
    <property type="evidence" value="ECO:0007669"/>
    <property type="project" value="InterPro"/>
</dbReference>
<dbReference type="EMBL" id="FRBD01000004">
    <property type="protein sequence ID" value="SHK50283.1"/>
    <property type="molecule type" value="Genomic_DNA"/>
</dbReference>
<dbReference type="PANTHER" id="PTHR46211">
    <property type="entry name" value="GLYCEROPHOSPHORYL DIESTER PHOSPHODIESTERASE"/>
    <property type="match status" value="1"/>
</dbReference>
<dbReference type="OrthoDB" id="384721at2"/>
<dbReference type="AlphaFoldDB" id="A0A1M6SZY4"/>
<evidence type="ECO:0000313" key="2">
    <source>
        <dbReference type="EMBL" id="SHK50283.1"/>
    </source>
</evidence>
<dbReference type="PANTHER" id="PTHR46211:SF14">
    <property type="entry name" value="GLYCEROPHOSPHODIESTER PHOSPHODIESTERASE"/>
    <property type="match status" value="1"/>
</dbReference>
<feature type="domain" description="GP-PDE" evidence="1">
    <location>
        <begin position="6"/>
        <end position="236"/>
    </location>
</feature>
<dbReference type="PROSITE" id="PS51704">
    <property type="entry name" value="GP_PDE"/>
    <property type="match status" value="1"/>
</dbReference>
<proteinExistence type="predicted"/>
<dbReference type="Gene3D" id="3.20.20.190">
    <property type="entry name" value="Phosphatidylinositol (PI) phosphodiesterase"/>
    <property type="match status" value="1"/>
</dbReference>
<gene>
    <name evidence="2" type="ORF">SAMN05216463_104147</name>
</gene>
<evidence type="ECO:0000313" key="3">
    <source>
        <dbReference type="Proteomes" id="UP000184130"/>
    </source>
</evidence>